<dbReference type="SFLD" id="SFLDG01129">
    <property type="entry name" value="C1.5:_HAD__Beta-PGM__Phosphata"/>
    <property type="match status" value="1"/>
</dbReference>
<dbReference type="EMBL" id="CP107523">
    <property type="protein sequence ID" value="UYN57107.1"/>
    <property type="molecule type" value="Genomic_DNA"/>
</dbReference>
<evidence type="ECO:0000313" key="4">
    <source>
        <dbReference type="Proteomes" id="UP001164790"/>
    </source>
</evidence>
<dbReference type="EMBL" id="MSSM01000018">
    <property type="protein sequence ID" value="RXT23533.1"/>
    <property type="molecule type" value="Genomic_DNA"/>
</dbReference>
<dbReference type="InterPro" id="IPR023198">
    <property type="entry name" value="PGP-like_dom2"/>
</dbReference>
<dbReference type="SUPFAM" id="SSF56784">
    <property type="entry name" value="HAD-like"/>
    <property type="match status" value="1"/>
</dbReference>
<dbReference type="Proteomes" id="UP000290475">
    <property type="component" value="Unassembled WGS sequence"/>
</dbReference>
<organism evidence="1 3">
    <name type="scientific">Lacticaseibacillus chiayiensis</name>
    <dbReference type="NCBI Taxonomy" id="2100821"/>
    <lineage>
        <taxon>Bacteria</taxon>
        <taxon>Bacillati</taxon>
        <taxon>Bacillota</taxon>
        <taxon>Bacilli</taxon>
        <taxon>Lactobacillales</taxon>
        <taxon>Lactobacillaceae</taxon>
        <taxon>Lacticaseibacillus</taxon>
    </lineage>
</organism>
<dbReference type="Proteomes" id="UP001164790">
    <property type="component" value="Chromosome"/>
</dbReference>
<dbReference type="AlphaFoldDB" id="A0A4Q1TXX2"/>
<dbReference type="Pfam" id="PF13419">
    <property type="entry name" value="HAD_2"/>
    <property type="match status" value="1"/>
</dbReference>
<protein>
    <submittedName>
        <fullName evidence="2">HAD hydrolase-like protein</fullName>
    </submittedName>
    <submittedName>
        <fullName evidence="1">Haloacid dehalogenase</fullName>
    </submittedName>
</protein>
<dbReference type="InterPro" id="IPR041492">
    <property type="entry name" value="HAD_2"/>
</dbReference>
<evidence type="ECO:0000313" key="1">
    <source>
        <dbReference type="EMBL" id="RXT23533.1"/>
    </source>
</evidence>
<dbReference type="GO" id="GO:0004713">
    <property type="term" value="F:protein tyrosine kinase activity"/>
    <property type="evidence" value="ECO:0007669"/>
    <property type="project" value="TreeGrafter"/>
</dbReference>
<accession>A0A4Q1TXX2</accession>
<name>A0A4Q1TXX2_9LACO</name>
<dbReference type="RefSeq" id="WP_129301926.1">
    <property type="nucleotide sequence ID" value="NZ_CP074378.1"/>
</dbReference>
<dbReference type="PANTHER" id="PTHR43434:SF20">
    <property type="entry name" value="5'-NUCLEOTIDASE"/>
    <property type="match status" value="1"/>
</dbReference>
<dbReference type="PANTHER" id="PTHR43434">
    <property type="entry name" value="PHOSPHOGLYCOLATE PHOSPHATASE"/>
    <property type="match status" value="1"/>
</dbReference>
<keyword evidence="4" id="KW-1185">Reference proteome</keyword>
<proteinExistence type="predicted"/>
<dbReference type="OrthoDB" id="9792518at2"/>
<dbReference type="InterPro" id="IPR036412">
    <property type="entry name" value="HAD-like_sf"/>
</dbReference>
<dbReference type="InterPro" id="IPR023214">
    <property type="entry name" value="HAD_sf"/>
</dbReference>
<reference evidence="2" key="2">
    <citation type="submission" date="2022-10" db="EMBL/GenBank/DDBJ databases">
        <title>Comparative genomic analysis and in-vitro probiotic properties of the potential probiotic L. chiayiensis AACE 3.</title>
        <authorList>
            <person name="Kang X."/>
        </authorList>
    </citation>
    <scope>NUCLEOTIDE SEQUENCE</scope>
    <source>
        <strain evidence="2">AACE 3</strain>
    </source>
</reference>
<gene>
    <name evidence="1" type="ORF">BVJ53_07745</name>
    <name evidence="2" type="ORF">OFW50_03110</name>
</gene>
<dbReference type="Gene3D" id="1.10.150.240">
    <property type="entry name" value="Putative phosphatase, domain 2"/>
    <property type="match status" value="1"/>
</dbReference>
<dbReference type="SFLD" id="SFLDS00003">
    <property type="entry name" value="Haloacid_Dehalogenase"/>
    <property type="match status" value="1"/>
</dbReference>
<dbReference type="GO" id="GO:0005829">
    <property type="term" value="C:cytosol"/>
    <property type="evidence" value="ECO:0007669"/>
    <property type="project" value="TreeGrafter"/>
</dbReference>
<sequence>MATLFFDFDGTVANSEEGIVAGLKYMVQDRGLRPLDNSAYVQFIGPALVDMLPKVWPELDDVEVKRAIDAFHHYYEEEGLYQVKLYPKFLDTMTALKHQGDQLYIASAKPETMLHRLVKYFSLDQYFAGAYGASDDEQTRVTKTDVLAYALKATQTDPATSVMIGDRANDMTGGLDNHVQLLGVTYGFGSAKELQDAGAKVLADKPEAIPEGLAKVAKLNAKS</sequence>
<reference evidence="1 3" key="1">
    <citation type="submission" date="2017-01" db="EMBL/GenBank/DDBJ databases">
        <title>Lactobacillus chiayiensis sp. nov., a lactic acid bacterium isolated from compost.</title>
        <authorList>
            <person name="Huang C.-H."/>
        </authorList>
    </citation>
    <scope>NUCLEOTIDE SEQUENCE [LARGE SCALE GENOMIC DNA]</scope>
    <source>
        <strain evidence="3">chh01</strain>
        <strain evidence="1">Chh01</strain>
    </source>
</reference>
<dbReference type="Gene3D" id="3.40.50.1000">
    <property type="entry name" value="HAD superfamily/HAD-like"/>
    <property type="match status" value="1"/>
</dbReference>
<evidence type="ECO:0000313" key="3">
    <source>
        <dbReference type="Proteomes" id="UP000290475"/>
    </source>
</evidence>
<evidence type="ECO:0000313" key="2">
    <source>
        <dbReference type="EMBL" id="UYN57107.1"/>
    </source>
</evidence>
<dbReference type="InterPro" id="IPR050155">
    <property type="entry name" value="HAD-like_hydrolase_sf"/>
</dbReference>